<dbReference type="EMBL" id="JACCFK010000002">
    <property type="protein sequence ID" value="NYI92965.1"/>
    <property type="molecule type" value="Genomic_DNA"/>
</dbReference>
<evidence type="ECO:0000313" key="4">
    <source>
        <dbReference type="EMBL" id="NYI92965.1"/>
    </source>
</evidence>
<dbReference type="InterPro" id="IPR036513">
    <property type="entry name" value="STAS_dom_sf"/>
</dbReference>
<dbReference type="PANTHER" id="PTHR33495:SF2">
    <property type="entry name" value="ANTI-SIGMA FACTOR ANTAGONIST TM_1081-RELATED"/>
    <property type="match status" value="1"/>
</dbReference>
<dbReference type="InterPro" id="IPR002645">
    <property type="entry name" value="STAS_dom"/>
</dbReference>
<reference evidence="4 5" key="1">
    <citation type="submission" date="2020-07" db="EMBL/GenBank/DDBJ databases">
        <title>Sequencing the genomes of 1000 actinobacteria strains.</title>
        <authorList>
            <person name="Klenk H.-P."/>
        </authorList>
    </citation>
    <scope>NUCLEOTIDE SEQUENCE [LARGE SCALE GENOMIC DNA]</scope>
    <source>
        <strain evidence="4 5">DSM 104006</strain>
    </source>
</reference>
<evidence type="ECO:0000256" key="2">
    <source>
        <dbReference type="RuleBase" id="RU003749"/>
    </source>
</evidence>
<proteinExistence type="inferred from homology"/>
<gene>
    <name evidence="4" type="ORF">HNR02_006340</name>
</gene>
<dbReference type="SUPFAM" id="SSF52091">
    <property type="entry name" value="SpoIIaa-like"/>
    <property type="match status" value="1"/>
</dbReference>
<evidence type="ECO:0000256" key="1">
    <source>
        <dbReference type="ARBA" id="ARBA00009013"/>
    </source>
</evidence>
<dbReference type="PROSITE" id="PS50801">
    <property type="entry name" value="STAS"/>
    <property type="match status" value="1"/>
</dbReference>
<sequence length="123" mass="12821">MSTEVSGADEQPVPPVAGGDLRLVVSAEGSAVIVTATGELDAATSPRFRQVTEHALDAEAAPLVIDLSGLTFLASAGLDALVSLANRDRPFRLVVGPSIRRPLEMTRLDQLLDVYPSLDAALG</sequence>
<dbReference type="PANTHER" id="PTHR33495">
    <property type="entry name" value="ANTI-SIGMA FACTOR ANTAGONIST TM_1081-RELATED-RELATED"/>
    <property type="match status" value="1"/>
</dbReference>
<dbReference type="NCBIfam" id="TIGR00377">
    <property type="entry name" value="ant_ant_sig"/>
    <property type="match status" value="1"/>
</dbReference>
<comment type="similarity">
    <text evidence="1 2">Belongs to the anti-sigma-factor antagonist family.</text>
</comment>
<evidence type="ECO:0000313" key="5">
    <source>
        <dbReference type="Proteomes" id="UP000549616"/>
    </source>
</evidence>
<accession>A0A853BDW5</accession>
<comment type="caution">
    <text evidence="4">The sequence shown here is derived from an EMBL/GenBank/DDBJ whole genome shotgun (WGS) entry which is preliminary data.</text>
</comment>
<dbReference type="RefSeq" id="WP_179777224.1">
    <property type="nucleotide sequence ID" value="NZ_JACCFK010000002.1"/>
</dbReference>
<dbReference type="GO" id="GO:0043856">
    <property type="term" value="F:anti-sigma factor antagonist activity"/>
    <property type="evidence" value="ECO:0007669"/>
    <property type="project" value="InterPro"/>
</dbReference>
<name>A0A853BDW5_9PSEU</name>
<dbReference type="Pfam" id="PF01740">
    <property type="entry name" value="STAS"/>
    <property type="match status" value="1"/>
</dbReference>
<dbReference type="Gene3D" id="3.30.750.24">
    <property type="entry name" value="STAS domain"/>
    <property type="match status" value="1"/>
</dbReference>
<dbReference type="InterPro" id="IPR003658">
    <property type="entry name" value="Anti-sigma_ant"/>
</dbReference>
<dbReference type="AlphaFoldDB" id="A0A853BDW5"/>
<keyword evidence="5" id="KW-1185">Reference proteome</keyword>
<protein>
    <recommendedName>
        <fullName evidence="2">Anti-sigma factor antagonist</fullName>
    </recommendedName>
</protein>
<dbReference type="CDD" id="cd07043">
    <property type="entry name" value="STAS_anti-anti-sigma_factors"/>
    <property type="match status" value="1"/>
</dbReference>
<feature type="domain" description="STAS" evidence="3">
    <location>
        <begin position="21"/>
        <end position="123"/>
    </location>
</feature>
<dbReference type="Proteomes" id="UP000549616">
    <property type="component" value="Unassembled WGS sequence"/>
</dbReference>
<evidence type="ECO:0000259" key="3">
    <source>
        <dbReference type="PROSITE" id="PS50801"/>
    </source>
</evidence>
<organism evidence="4 5">
    <name type="scientific">Amycolatopsis endophytica</name>
    <dbReference type="NCBI Taxonomy" id="860233"/>
    <lineage>
        <taxon>Bacteria</taxon>
        <taxon>Bacillati</taxon>
        <taxon>Actinomycetota</taxon>
        <taxon>Actinomycetes</taxon>
        <taxon>Pseudonocardiales</taxon>
        <taxon>Pseudonocardiaceae</taxon>
        <taxon>Amycolatopsis</taxon>
    </lineage>
</organism>